<keyword evidence="1" id="KW-1133">Transmembrane helix</keyword>
<organism evidence="3">
    <name type="scientific">Clandestinovirus</name>
    <dbReference type="NCBI Taxonomy" id="2831644"/>
    <lineage>
        <taxon>Viruses</taxon>
    </lineage>
</organism>
<dbReference type="InterPro" id="IPR000210">
    <property type="entry name" value="BTB/POZ_dom"/>
</dbReference>
<dbReference type="InterPro" id="IPR011333">
    <property type="entry name" value="SKP1/BTB/POZ_sf"/>
</dbReference>
<keyword evidence="1" id="KW-0812">Transmembrane</keyword>
<accession>A0A8F8KPQ9</accession>
<keyword evidence="1" id="KW-0472">Membrane</keyword>
<gene>
    <name evidence="3" type="ORF">KOM_12_266</name>
</gene>
<dbReference type="EMBL" id="MZ420154">
    <property type="protein sequence ID" value="QYA18535.1"/>
    <property type="molecule type" value="Genomic_DNA"/>
</dbReference>
<evidence type="ECO:0000259" key="2">
    <source>
        <dbReference type="PROSITE" id="PS50097"/>
    </source>
</evidence>
<dbReference type="PROSITE" id="PS50097">
    <property type="entry name" value="BTB"/>
    <property type="match status" value="1"/>
</dbReference>
<feature type="transmembrane region" description="Helical" evidence="1">
    <location>
        <begin position="214"/>
        <end position="236"/>
    </location>
</feature>
<dbReference type="CDD" id="cd18186">
    <property type="entry name" value="BTB_POZ_ZBTB_KLHL-like"/>
    <property type="match status" value="1"/>
</dbReference>
<reference evidence="3" key="1">
    <citation type="submission" date="2021-06" db="EMBL/GenBank/DDBJ databases">
        <authorList>
            <person name="Rolland C."/>
        </authorList>
    </citation>
    <scope>NUCLEOTIDE SEQUENCE</scope>
    <source>
        <strain evidence="3">347.936635</strain>
    </source>
</reference>
<evidence type="ECO:0000313" key="3">
    <source>
        <dbReference type="EMBL" id="QYA18535.1"/>
    </source>
</evidence>
<evidence type="ECO:0000256" key="1">
    <source>
        <dbReference type="SAM" id="Phobius"/>
    </source>
</evidence>
<proteinExistence type="predicted"/>
<sequence length="391" mass="43898">MSTESHSHIIPDYSVPNIYKDEYNIGYSLLIDKVIPFDFDLLVMDDADQTMAKLKVHRTVLQVSSGYFSSLLASNMAETTSNSCKVRVPGLTVEEQCKTLPRAIETLYSLQSNKPETLQDFACHLMMLDYFDFKGLAPFFKSFKFEKSDVIAPWIHDMVINQLKGSSTDEAIQSASQALYSIVTVLDNMMNSRKLLSPIPSYSLETMSKFRYNLFNNVVTMLIIVWMAGIECLTALKPILGATHRFCDSVLSVWSLDYEPNISHIANCLVTDSNGLLKHAIDRTLRKNMESWGLTKPFCNEIWTFAHRTAVNTYSTMQTIADGDKSSSKTKKTVSWDAVANNKLQALKSTISFDNGSGNEAFAFYGSGKIYTKMMEVIASEQPVSPKKQSK</sequence>
<feature type="domain" description="BTB" evidence="2">
    <location>
        <begin position="37"/>
        <end position="116"/>
    </location>
</feature>
<protein>
    <submittedName>
        <fullName evidence="3">BTB/POZ domain-containing protein KLHL-like</fullName>
    </submittedName>
</protein>
<name>A0A8F8KPQ9_9VIRU</name>
<dbReference type="Gene3D" id="3.30.710.10">
    <property type="entry name" value="Potassium Channel Kv1.1, Chain A"/>
    <property type="match status" value="1"/>
</dbReference>